<evidence type="ECO:0000313" key="3">
    <source>
        <dbReference type="Proteomes" id="UP001287356"/>
    </source>
</evidence>
<feature type="region of interest" description="Disordered" evidence="1">
    <location>
        <begin position="1"/>
        <end position="22"/>
    </location>
</feature>
<dbReference type="EMBL" id="JAULSN010000006">
    <property type="protein sequence ID" value="KAK3369054.1"/>
    <property type="molecule type" value="Genomic_DNA"/>
</dbReference>
<dbReference type="Proteomes" id="UP001287356">
    <property type="component" value="Unassembled WGS sequence"/>
</dbReference>
<accession>A0AAE0K2R3</accession>
<reference evidence="2" key="1">
    <citation type="journal article" date="2023" name="Mol. Phylogenet. Evol.">
        <title>Genome-scale phylogeny and comparative genomics of the fungal order Sordariales.</title>
        <authorList>
            <person name="Hensen N."/>
            <person name="Bonometti L."/>
            <person name="Westerberg I."/>
            <person name="Brannstrom I.O."/>
            <person name="Guillou S."/>
            <person name="Cros-Aarteil S."/>
            <person name="Calhoun S."/>
            <person name="Haridas S."/>
            <person name="Kuo A."/>
            <person name="Mondo S."/>
            <person name="Pangilinan J."/>
            <person name="Riley R."/>
            <person name="LaButti K."/>
            <person name="Andreopoulos B."/>
            <person name="Lipzen A."/>
            <person name="Chen C."/>
            <person name="Yan M."/>
            <person name="Daum C."/>
            <person name="Ng V."/>
            <person name="Clum A."/>
            <person name="Steindorff A."/>
            <person name="Ohm R.A."/>
            <person name="Martin F."/>
            <person name="Silar P."/>
            <person name="Natvig D.O."/>
            <person name="Lalanne C."/>
            <person name="Gautier V."/>
            <person name="Ament-Velasquez S.L."/>
            <person name="Kruys A."/>
            <person name="Hutchinson M.I."/>
            <person name="Powell A.J."/>
            <person name="Barry K."/>
            <person name="Miller A.N."/>
            <person name="Grigoriev I.V."/>
            <person name="Debuchy R."/>
            <person name="Gladieux P."/>
            <person name="Hiltunen Thoren M."/>
            <person name="Johannesson H."/>
        </authorList>
    </citation>
    <scope>NUCLEOTIDE SEQUENCE</scope>
    <source>
        <strain evidence="2">CBS 958.72</strain>
    </source>
</reference>
<organism evidence="2 3">
    <name type="scientific">Lasiosphaeria ovina</name>
    <dbReference type="NCBI Taxonomy" id="92902"/>
    <lineage>
        <taxon>Eukaryota</taxon>
        <taxon>Fungi</taxon>
        <taxon>Dikarya</taxon>
        <taxon>Ascomycota</taxon>
        <taxon>Pezizomycotina</taxon>
        <taxon>Sordariomycetes</taxon>
        <taxon>Sordariomycetidae</taxon>
        <taxon>Sordariales</taxon>
        <taxon>Lasiosphaeriaceae</taxon>
        <taxon>Lasiosphaeria</taxon>
    </lineage>
</organism>
<feature type="compositionally biased region" description="Low complexity" evidence="1">
    <location>
        <begin position="1"/>
        <end position="11"/>
    </location>
</feature>
<keyword evidence="3" id="KW-1185">Reference proteome</keyword>
<evidence type="ECO:0000256" key="1">
    <source>
        <dbReference type="SAM" id="MobiDB-lite"/>
    </source>
</evidence>
<comment type="caution">
    <text evidence="2">The sequence shown here is derived from an EMBL/GenBank/DDBJ whole genome shotgun (WGS) entry which is preliminary data.</text>
</comment>
<protein>
    <submittedName>
        <fullName evidence="2">Uncharacterized protein</fullName>
    </submittedName>
</protein>
<reference evidence="2" key="2">
    <citation type="submission" date="2023-06" db="EMBL/GenBank/DDBJ databases">
        <authorList>
            <consortium name="Lawrence Berkeley National Laboratory"/>
            <person name="Haridas S."/>
            <person name="Hensen N."/>
            <person name="Bonometti L."/>
            <person name="Westerberg I."/>
            <person name="Brannstrom I.O."/>
            <person name="Guillou S."/>
            <person name="Cros-Aarteil S."/>
            <person name="Calhoun S."/>
            <person name="Kuo A."/>
            <person name="Mondo S."/>
            <person name="Pangilinan J."/>
            <person name="Riley R."/>
            <person name="Labutti K."/>
            <person name="Andreopoulos B."/>
            <person name="Lipzen A."/>
            <person name="Chen C."/>
            <person name="Yanf M."/>
            <person name="Daum C."/>
            <person name="Ng V."/>
            <person name="Clum A."/>
            <person name="Steindorff A."/>
            <person name="Ohm R."/>
            <person name="Martin F."/>
            <person name="Silar P."/>
            <person name="Natvig D."/>
            <person name="Lalanne C."/>
            <person name="Gautier V."/>
            <person name="Ament-Velasquez S.L."/>
            <person name="Kruys A."/>
            <person name="Hutchinson M.I."/>
            <person name="Powell A.J."/>
            <person name="Barry K."/>
            <person name="Miller A.N."/>
            <person name="Grigoriev I.V."/>
            <person name="Debuchy R."/>
            <person name="Gladieux P."/>
            <person name="Thoren M.H."/>
            <person name="Johannesson H."/>
        </authorList>
    </citation>
    <scope>NUCLEOTIDE SEQUENCE</scope>
    <source>
        <strain evidence="2">CBS 958.72</strain>
    </source>
</reference>
<gene>
    <name evidence="2" type="ORF">B0T24DRAFT_350979</name>
</gene>
<name>A0AAE0K2R3_9PEZI</name>
<dbReference type="AlphaFoldDB" id="A0AAE0K2R3"/>
<proteinExistence type="predicted"/>
<sequence length="222" mass="23366">MIAPAAPPTRATTDEAVSDDDPAMTMVRCSQNFQPAMSREPPSGHNGQINVLNNYHFSLDHPTIGSVQCAPAGLIAQPPSQGFSSRLSSSLDFFGGWSPAPLTPIFSLLPLGPVDVVVCRIRDAKGTNKPVSCIAHGKMAGAFRSCSRDGRLMAGVMAPSIELLSNGWARSVFLGGRVLGRADAWGKKPSAPAIDGWPRNNSLVAAPPCSGPGVCRNARYRS</sequence>
<evidence type="ECO:0000313" key="2">
    <source>
        <dbReference type="EMBL" id="KAK3369054.1"/>
    </source>
</evidence>